<dbReference type="Pfam" id="PF01053">
    <property type="entry name" value="Cys_Met_Meta_PP"/>
    <property type="match status" value="1"/>
</dbReference>
<keyword evidence="4" id="KW-0732">Signal</keyword>
<evidence type="ECO:0000313" key="5">
    <source>
        <dbReference type="EMBL" id="MEX6689581.1"/>
    </source>
</evidence>
<accession>A0ABV3ZKF3</accession>
<keyword evidence="5" id="KW-0032">Aminotransferase</keyword>
<evidence type="ECO:0000256" key="4">
    <source>
        <dbReference type="SAM" id="SignalP"/>
    </source>
</evidence>
<keyword evidence="5" id="KW-0808">Transferase</keyword>
<comment type="caution">
    <text evidence="5">The sequence shown here is derived from an EMBL/GenBank/DDBJ whole genome shotgun (WGS) entry which is preliminary data.</text>
</comment>
<sequence>MKRRNIIKGFTMLPLAGVLAPVKSLFASPAEKNIFFTPTGDPVNTNIFQSIGVEPIINCRGTFTIIGGSIERPEVRAAMEAASKNFIQYDELGDGVGKRLAELTGAEWAMVSSGCAAGMKHITAACVTGGNPEKLIRIPNLEGFDKTEVVIPTPSRNVYDHAIRNIGVKIIQVDTPEDLERALNDRTAMVYLMADEATEPGRPFSVENVAKITKAHKVPLLVDAAAEVLTIPNIHLQHGADVVVYSGGKAICGPQCAGLVLGRKDILMSAWQASSPHHGPCRDNKVGREEMMGMLAAVEAWTKRDHPAEWKTWLSYLDTISKKVSAIDGITTSVFEPTALSNKSPVLNIYWDPAKFNVTGEEIAEELGRNKPRVAVGGETKEGKTSINITTGQMQPGNDKIVAERVYEVLTKKREPKVTTMVMPNVNLTGSWDTAVQFFSSTGNHMLFIEQDGKWIKGSHKGEFTVRELTGEIESDTSVKMRSVDRHPADSVTFIFSGTISGDTIAGSIYMGEYRTATFTAKRTSYKIQPKEIKVPGGPPLAT</sequence>
<dbReference type="Gene3D" id="3.40.640.10">
    <property type="entry name" value="Type I PLP-dependent aspartate aminotransferase-like (Major domain)"/>
    <property type="match status" value="1"/>
</dbReference>
<dbReference type="InterPro" id="IPR015421">
    <property type="entry name" value="PyrdxlP-dep_Trfase_major"/>
</dbReference>
<comment type="similarity">
    <text evidence="3">Belongs to the trans-sulfuration enzymes family.</text>
</comment>
<keyword evidence="6" id="KW-1185">Reference proteome</keyword>
<proteinExistence type="inferred from homology"/>
<gene>
    <name evidence="5" type="ORF">QTN47_18905</name>
</gene>
<evidence type="ECO:0000256" key="2">
    <source>
        <dbReference type="ARBA" id="ARBA00022898"/>
    </source>
</evidence>
<dbReference type="EMBL" id="JAULBC010000006">
    <property type="protein sequence ID" value="MEX6689581.1"/>
    <property type="molecule type" value="Genomic_DNA"/>
</dbReference>
<dbReference type="RefSeq" id="WP_369330987.1">
    <property type="nucleotide sequence ID" value="NZ_JAULBC010000006.1"/>
</dbReference>
<feature type="chain" id="PRO_5047144232" evidence="4">
    <location>
        <begin position="28"/>
        <end position="543"/>
    </location>
</feature>
<comment type="cofactor">
    <cofactor evidence="1 3">
        <name>pyridoxal 5'-phosphate</name>
        <dbReference type="ChEBI" id="CHEBI:597326"/>
    </cofactor>
</comment>
<organism evidence="5 6">
    <name type="scientific">Danxiaibacter flavus</name>
    <dbReference type="NCBI Taxonomy" id="3049108"/>
    <lineage>
        <taxon>Bacteria</taxon>
        <taxon>Pseudomonadati</taxon>
        <taxon>Bacteroidota</taxon>
        <taxon>Chitinophagia</taxon>
        <taxon>Chitinophagales</taxon>
        <taxon>Chitinophagaceae</taxon>
        <taxon>Danxiaibacter</taxon>
    </lineage>
</organism>
<feature type="signal peptide" evidence="4">
    <location>
        <begin position="1"/>
        <end position="27"/>
    </location>
</feature>
<reference evidence="5 6" key="1">
    <citation type="submission" date="2023-07" db="EMBL/GenBank/DDBJ databases">
        <authorList>
            <person name="Lian W.-H."/>
        </authorList>
    </citation>
    <scope>NUCLEOTIDE SEQUENCE [LARGE SCALE GENOMIC DNA]</scope>
    <source>
        <strain evidence="5 6">SYSU DXS3180</strain>
    </source>
</reference>
<dbReference type="Proteomes" id="UP001560573">
    <property type="component" value="Unassembled WGS sequence"/>
</dbReference>
<dbReference type="SUPFAM" id="SSF53383">
    <property type="entry name" value="PLP-dependent transferases"/>
    <property type="match status" value="1"/>
</dbReference>
<dbReference type="InterPro" id="IPR000277">
    <property type="entry name" value="Cys/Met-Metab_PyrdxlP-dep_enz"/>
</dbReference>
<dbReference type="GO" id="GO:0008483">
    <property type="term" value="F:transaminase activity"/>
    <property type="evidence" value="ECO:0007669"/>
    <property type="project" value="UniProtKB-KW"/>
</dbReference>
<keyword evidence="2 3" id="KW-0663">Pyridoxal phosphate</keyword>
<dbReference type="PANTHER" id="PTHR32328:SF0">
    <property type="entry name" value="L-SERYL-TRNA(SEC) SELENIUM TRANSFERASE"/>
    <property type="match status" value="1"/>
</dbReference>
<name>A0ABV3ZKF3_9BACT</name>
<dbReference type="InterPro" id="IPR015424">
    <property type="entry name" value="PyrdxlP-dep_Trfase"/>
</dbReference>
<evidence type="ECO:0000256" key="1">
    <source>
        <dbReference type="ARBA" id="ARBA00001933"/>
    </source>
</evidence>
<dbReference type="PANTHER" id="PTHR32328">
    <property type="entry name" value="L-SERYL-TRNA(SEC) SELENIUM TRANSFERASE"/>
    <property type="match status" value="1"/>
</dbReference>
<evidence type="ECO:0000313" key="6">
    <source>
        <dbReference type="Proteomes" id="UP001560573"/>
    </source>
</evidence>
<protein>
    <submittedName>
        <fullName evidence="5">Aminotransferase class V-fold PLP-dependent enzyme</fullName>
    </submittedName>
</protein>
<evidence type="ECO:0000256" key="3">
    <source>
        <dbReference type="RuleBase" id="RU362118"/>
    </source>
</evidence>